<evidence type="ECO:0000313" key="1">
    <source>
        <dbReference type="EMBL" id="BAP56625.1"/>
    </source>
</evidence>
<evidence type="ECO:0000313" key="2">
    <source>
        <dbReference type="Proteomes" id="UP000031623"/>
    </source>
</evidence>
<sequence>MIENYSKHSLLAHLKFRHILFSSQVVKKKNTASKSFQYDKHQEKNILFTRKPGNTDYPDLALFLR</sequence>
<proteinExistence type="predicted"/>
<name>A0A090AMS9_9GAMM</name>
<dbReference type="KEGG" id="tig:THII_2328"/>
<dbReference type="HOGENOM" id="CLU_2848458_0_0_6"/>
<reference evidence="1 2" key="1">
    <citation type="journal article" date="2014" name="ISME J.">
        <title>Ecophysiology of Thioploca ingrica as revealed by the complete genome sequence supplemented with proteomic evidence.</title>
        <authorList>
            <person name="Kojima H."/>
            <person name="Ogura Y."/>
            <person name="Yamamoto N."/>
            <person name="Togashi T."/>
            <person name="Mori H."/>
            <person name="Watanabe T."/>
            <person name="Nemoto F."/>
            <person name="Kurokawa K."/>
            <person name="Hayashi T."/>
            <person name="Fukui M."/>
        </authorList>
    </citation>
    <scope>NUCLEOTIDE SEQUENCE [LARGE SCALE GENOMIC DNA]</scope>
</reference>
<keyword evidence="2" id="KW-1185">Reference proteome</keyword>
<dbReference type="Proteomes" id="UP000031623">
    <property type="component" value="Chromosome"/>
</dbReference>
<dbReference type="EMBL" id="AP014633">
    <property type="protein sequence ID" value="BAP56625.1"/>
    <property type="molecule type" value="Genomic_DNA"/>
</dbReference>
<dbReference type="STRING" id="40754.THII_2328"/>
<accession>A0A090AMS9</accession>
<gene>
    <name evidence="1" type="ORF">THII_2328</name>
</gene>
<organism evidence="1 2">
    <name type="scientific">Thioploca ingrica</name>
    <dbReference type="NCBI Taxonomy" id="40754"/>
    <lineage>
        <taxon>Bacteria</taxon>
        <taxon>Pseudomonadati</taxon>
        <taxon>Pseudomonadota</taxon>
        <taxon>Gammaproteobacteria</taxon>
        <taxon>Thiotrichales</taxon>
        <taxon>Thiotrichaceae</taxon>
        <taxon>Thioploca</taxon>
    </lineage>
</organism>
<protein>
    <submittedName>
        <fullName evidence="1">Uncharacterized protein</fullName>
    </submittedName>
</protein>
<dbReference type="AlphaFoldDB" id="A0A090AMS9"/>